<dbReference type="Pfam" id="PF13306">
    <property type="entry name" value="LRR_5"/>
    <property type="match status" value="1"/>
</dbReference>
<dbReference type="SUPFAM" id="SSF52058">
    <property type="entry name" value="L domain-like"/>
    <property type="match status" value="1"/>
</dbReference>
<organism evidence="1 2">
    <name type="scientific">Mycoplasma phocoeninasale</name>
    <dbReference type="NCBI Taxonomy" id="2726117"/>
    <lineage>
        <taxon>Bacteria</taxon>
        <taxon>Bacillati</taxon>
        <taxon>Mycoplasmatota</taxon>
        <taxon>Mollicutes</taxon>
        <taxon>Mycoplasmataceae</taxon>
        <taxon>Mycoplasma</taxon>
    </lineage>
</organism>
<proteinExistence type="predicted"/>
<dbReference type="EMBL" id="CP051480">
    <property type="protein sequence ID" value="QJG66359.1"/>
    <property type="molecule type" value="Genomic_DNA"/>
</dbReference>
<protein>
    <submittedName>
        <fullName evidence="1">Leucine-rich repeat protein</fullName>
    </submittedName>
</protein>
<accession>A0A858U2U0</accession>
<keyword evidence="2" id="KW-1185">Reference proteome</keyword>
<dbReference type="PROSITE" id="PS51257">
    <property type="entry name" value="PROKAR_LIPOPROTEIN"/>
    <property type="match status" value="1"/>
</dbReference>
<dbReference type="InterPro" id="IPR026906">
    <property type="entry name" value="LRR_5"/>
</dbReference>
<evidence type="ECO:0000313" key="2">
    <source>
        <dbReference type="Proteomes" id="UP000501728"/>
    </source>
</evidence>
<sequence length="280" mass="31072">MSNKNKKIRRIGLGLVAAVITPAVLGLAAIACSRESANDFASQFLLGPKAKDYYNSTTKTLDLSQTNLKSIPQAAFSLKTMLRIFTINREQTRNEIASGIFSDNTINIERIILPESLELIEKAAFAELSSLKEVTFGNNLKEIQDEAFDKTSIENLILPSKISTIGKGAFRSNKIKFVNMKDLSQFTILKSGVFANNLLTEIDLSRVTKIEDGALSQNKFATLTLPTTLTNVDIDFLDYTYPKNQVPPKVKLTILDKTTSDKFKEAISKDPSHLFEIVEN</sequence>
<dbReference type="InterPro" id="IPR032675">
    <property type="entry name" value="LRR_dom_sf"/>
</dbReference>
<evidence type="ECO:0000313" key="1">
    <source>
        <dbReference type="EMBL" id="QJG66359.1"/>
    </source>
</evidence>
<dbReference type="Proteomes" id="UP000501728">
    <property type="component" value="Chromosome"/>
</dbReference>
<reference evidence="1 2" key="1">
    <citation type="submission" date="2020-04" db="EMBL/GenBank/DDBJ databases">
        <title>Novel Mycoplasma species detected in Phocoena phocoena (harbor porpoise) from the USA.</title>
        <authorList>
            <person name="Volokhov D.V."/>
        </authorList>
    </citation>
    <scope>NUCLEOTIDE SEQUENCE [LARGE SCALE GENOMIC DNA]</scope>
    <source>
        <strain evidence="1 2">C264-NAS</strain>
    </source>
</reference>
<dbReference type="AlphaFoldDB" id="A0A858U2U0"/>
<dbReference type="Gene3D" id="3.80.10.10">
    <property type="entry name" value="Ribonuclease Inhibitor"/>
    <property type="match status" value="2"/>
</dbReference>
<dbReference type="RefSeq" id="WP_169580182.1">
    <property type="nucleotide sequence ID" value="NZ_CP051480.1"/>
</dbReference>
<dbReference type="KEGG" id="mphn:HGG64_01375"/>
<name>A0A858U2U0_9MOLU</name>
<gene>
    <name evidence="1" type="ORF">HGG64_01375</name>
</gene>